<dbReference type="EMBL" id="WKEW01000031">
    <property type="protein sequence ID" value="MCF5057643.1"/>
    <property type="molecule type" value="Genomic_DNA"/>
</dbReference>
<keyword evidence="2" id="KW-1185">Reference proteome</keyword>
<sequence>MKRENVKVRIAEGVVFDTQILANPANTREWIVMFKKDAGRSFFLIDDQDEIDSFPDLNSLVDELRKLGIRRTEIHL</sequence>
<organism evidence="1 2">
    <name type="scientific">Pseudomonas proteolytica</name>
    <dbReference type="NCBI Taxonomy" id="219574"/>
    <lineage>
        <taxon>Bacteria</taxon>
        <taxon>Pseudomonadati</taxon>
        <taxon>Pseudomonadota</taxon>
        <taxon>Gammaproteobacteria</taxon>
        <taxon>Pseudomonadales</taxon>
        <taxon>Pseudomonadaceae</taxon>
        <taxon>Pseudomonas</taxon>
    </lineage>
</organism>
<accession>A0AAW5A8M1</accession>
<dbReference type="Proteomes" id="UP000814172">
    <property type="component" value="Unassembled WGS sequence"/>
</dbReference>
<dbReference type="RefSeq" id="WP_034010206.1">
    <property type="nucleotide sequence ID" value="NZ_WKEB01000082.1"/>
</dbReference>
<protein>
    <submittedName>
        <fullName evidence="1">Uncharacterized protein</fullName>
    </submittedName>
</protein>
<evidence type="ECO:0000313" key="2">
    <source>
        <dbReference type="Proteomes" id="UP000814172"/>
    </source>
</evidence>
<evidence type="ECO:0000313" key="1">
    <source>
        <dbReference type="EMBL" id="MCF5057643.1"/>
    </source>
</evidence>
<gene>
    <name evidence="1" type="ORF">GIW75_11825</name>
</gene>
<comment type="caution">
    <text evidence="1">The sequence shown here is derived from an EMBL/GenBank/DDBJ whole genome shotgun (WGS) entry which is preliminary data.</text>
</comment>
<dbReference type="AlphaFoldDB" id="A0AAW5A8M1"/>
<name>A0AAW5A8M1_9PSED</name>
<reference evidence="1 2" key="1">
    <citation type="submission" date="2019-11" db="EMBL/GenBank/DDBJ databases">
        <title>Epiphytic Pseudomonas syringae from cherry orchards.</title>
        <authorList>
            <person name="Hulin M.T."/>
        </authorList>
    </citation>
    <scope>NUCLEOTIDE SEQUENCE [LARGE SCALE GENOMIC DNA]</scope>
    <source>
        <strain evidence="1 2">PA-6-9F</strain>
    </source>
</reference>
<proteinExistence type="predicted"/>